<dbReference type="RefSeq" id="WP_008589065.1">
    <property type="nucleotide sequence ID" value="NZ_AHOM02000001.1"/>
</dbReference>
<name>A0ABP2RHI9_9LEPT</name>
<sequence>MNPYFKNTLSVIAGLLLGSIVNMGIIASSGNIIPSTAWFKVLDLVGAYIPTSYLAGILVVKNK</sequence>
<evidence type="ECO:0000256" key="1">
    <source>
        <dbReference type="SAM" id="Phobius"/>
    </source>
</evidence>
<evidence type="ECO:0000313" key="3">
    <source>
        <dbReference type="Proteomes" id="UP000018720"/>
    </source>
</evidence>
<organism evidence="2 3">
    <name type="scientific">Leptospira licerasiae str. MMD4847</name>
    <dbReference type="NCBI Taxonomy" id="1049971"/>
    <lineage>
        <taxon>Bacteria</taxon>
        <taxon>Pseudomonadati</taxon>
        <taxon>Spirochaetota</taxon>
        <taxon>Spirochaetia</taxon>
        <taxon>Leptospirales</taxon>
        <taxon>Leptospiraceae</taxon>
        <taxon>Leptospira</taxon>
    </lineage>
</organism>
<keyword evidence="1" id="KW-1133">Transmembrane helix</keyword>
<feature type="transmembrane region" description="Helical" evidence="1">
    <location>
        <begin position="39"/>
        <end position="60"/>
    </location>
</feature>
<dbReference type="EMBL" id="AHOM02000001">
    <property type="protein sequence ID" value="EJZ43954.1"/>
    <property type="molecule type" value="Genomic_DNA"/>
</dbReference>
<accession>A0ABP2RHI9</accession>
<keyword evidence="1" id="KW-0472">Membrane</keyword>
<dbReference type="Proteomes" id="UP000018720">
    <property type="component" value="Unassembled WGS sequence"/>
</dbReference>
<keyword evidence="3" id="KW-1185">Reference proteome</keyword>
<reference evidence="2 3" key="1">
    <citation type="submission" date="2012-08" db="EMBL/GenBank/DDBJ databases">
        <authorList>
            <person name="Harkins D.M."/>
            <person name="Durkin A.S."/>
            <person name="Selengut J.D."/>
            <person name="Sanka R."/>
            <person name="DePew J."/>
            <person name="Purushe J."/>
            <person name="Matthias M.A."/>
            <person name="Vinetz J.M."/>
            <person name="Sutton G.G."/>
            <person name="Nelson W.C."/>
            <person name="Fouts D.E."/>
        </authorList>
    </citation>
    <scope>NUCLEOTIDE SEQUENCE [LARGE SCALE GENOMIC DNA]</scope>
    <source>
        <strain evidence="2 3">MMD4847</strain>
    </source>
</reference>
<feature type="transmembrane region" description="Helical" evidence="1">
    <location>
        <begin position="12"/>
        <end position="33"/>
    </location>
</feature>
<proteinExistence type="predicted"/>
<evidence type="ECO:0000313" key="2">
    <source>
        <dbReference type="EMBL" id="EJZ43954.1"/>
    </source>
</evidence>
<evidence type="ECO:0008006" key="4">
    <source>
        <dbReference type="Google" id="ProtNLM"/>
    </source>
</evidence>
<keyword evidence="1" id="KW-0812">Transmembrane</keyword>
<comment type="caution">
    <text evidence="2">The sequence shown here is derived from an EMBL/GenBank/DDBJ whole genome shotgun (WGS) entry which is preliminary data.</text>
</comment>
<protein>
    <recommendedName>
        <fullName evidence="4">Phosphoenolpyruvate protein kinase</fullName>
    </recommendedName>
</protein>
<gene>
    <name evidence="2" type="ORF">LEP1GSC178_2309</name>
</gene>